<accession>A0A0V1BXB0</accession>
<reference evidence="1 2" key="1">
    <citation type="submission" date="2015-01" db="EMBL/GenBank/DDBJ databases">
        <title>Evolution of Trichinella species and genotypes.</title>
        <authorList>
            <person name="Korhonen P.K."/>
            <person name="Edoardo P."/>
            <person name="Giuseppe L.R."/>
            <person name="Gasser R.B."/>
        </authorList>
    </citation>
    <scope>NUCLEOTIDE SEQUENCE [LARGE SCALE GENOMIC DNA]</scope>
    <source>
        <strain evidence="1">ISS3</strain>
    </source>
</reference>
<organism evidence="1 2">
    <name type="scientific">Trichinella spiralis</name>
    <name type="common">Trichina worm</name>
    <dbReference type="NCBI Taxonomy" id="6334"/>
    <lineage>
        <taxon>Eukaryota</taxon>
        <taxon>Metazoa</taxon>
        <taxon>Ecdysozoa</taxon>
        <taxon>Nematoda</taxon>
        <taxon>Enoplea</taxon>
        <taxon>Dorylaimia</taxon>
        <taxon>Trichinellida</taxon>
        <taxon>Trichinellidae</taxon>
        <taxon>Trichinella</taxon>
    </lineage>
</organism>
<sequence>MNASKSDSFLIAKDKKGCKGGVTTKLDVTAVNRRTPHGDDCPGSAEEPKTIPQIYDEEAAVASADPSTSGQFPLFKDVRSAMYKQRAKRFPRLPRDRQELVLEPEFTRTKSGKTFLLTQSAPKHILIFSMVDNI</sequence>
<dbReference type="AlphaFoldDB" id="A0A0V1BXB0"/>
<evidence type="ECO:0000313" key="2">
    <source>
        <dbReference type="Proteomes" id="UP000054776"/>
    </source>
</evidence>
<proteinExistence type="predicted"/>
<dbReference type="EMBL" id="JYDH01000007">
    <property type="protein sequence ID" value="KRY41521.1"/>
    <property type="molecule type" value="Genomic_DNA"/>
</dbReference>
<comment type="caution">
    <text evidence="1">The sequence shown here is derived from an EMBL/GenBank/DDBJ whole genome shotgun (WGS) entry which is preliminary data.</text>
</comment>
<evidence type="ECO:0000313" key="1">
    <source>
        <dbReference type="EMBL" id="KRY41521.1"/>
    </source>
</evidence>
<name>A0A0V1BXB0_TRISP</name>
<dbReference type="OrthoDB" id="5920635at2759"/>
<keyword evidence="2" id="KW-1185">Reference proteome</keyword>
<protein>
    <submittedName>
        <fullName evidence="1">Uncharacterized protein</fullName>
    </submittedName>
</protein>
<dbReference type="InParanoid" id="A0A0V1BXB0"/>
<dbReference type="Proteomes" id="UP000054776">
    <property type="component" value="Unassembled WGS sequence"/>
</dbReference>
<gene>
    <name evidence="1" type="ORF">T01_4309</name>
</gene>